<sequence>MGSATSCLTRTSLGAALLAQKVSELRVAGRAWQPTETDAFTALVVMVPTMSEYLASWRDSRFVAGRASAQRDFVAVSRLADIQDILSGLQVVLKSVTPRINTVDAAQGAQLAGWLQNLKRYVGGI</sequence>
<dbReference type="AlphaFoldDB" id="A0A6J4VKQ9"/>
<evidence type="ECO:0000259" key="1">
    <source>
        <dbReference type="Pfam" id="PF09375"/>
    </source>
</evidence>
<organism evidence="2">
    <name type="scientific">uncultured Truepera sp</name>
    <dbReference type="NCBI Taxonomy" id="543023"/>
    <lineage>
        <taxon>Bacteria</taxon>
        <taxon>Thermotogati</taxon>
        <taxon>Deinococcota</taxon>
        <taxon>Deinococci</taxon>
        <taxon>Trueperales</taxon>
        <taxon>Trueperaceae</taxon>
        <taxon>Truepera</taxon>
        <taxon>environmental samples</taxon>
    </lineage>
</organism>
<accession>A0A6J4VKQ9</accession>
<evidence type="ECO:0000313" key="2">
    <source>
        <dbReference type="EMBL" id="CAA9576415.1"/>
    </source>
</evidence>
<dbReference type="InterPro" id="IPR018976">
    <property type="entry name" value="Imelysin-like"/>
</dbReference>
<dbReference type="Pfam" id="PF09375">
    <property type="entry name" value="Peptidase_M75"/>
    <property type="match status" value="1"/>
</dbReference>
<proteinExistence type="predicted"/>
<protein>
    <recommendedName>
        <fullName evidence="1">Imelysin-like domain-containing protein</fullName>
    </recommendedName>
</protein>
<dbReference type="EMBL" id="CADCWP010000190">
    <property type="protein sequence ID" value="CAA9576415.1"/>
    <property type="molecule type" value="Genomic_DNA"/>
</dbReference>
<feature type="domain" description="Imelysin-like" evidence="1">
    <location>
        <begin position="15"/>
        <end position="119"/>
    </location>
</feature>
<gene>
    <name evidence="2" type="ORF">AVDCRST_MAG86-2235</name>
</gene>
<name>A0A6J4VKQ9_9DEIN</name>
<reference evidence="2" key="1">
    <citation type="submission" date="2020-02" db="EMBL/GenBank/DDBJ databases">
        <authorList>
            <person name="Meier V. D."/>
        </authorList>
    </citation>
    <scope>NUCLEOTIDE SEQUENCE</scope>
    <source>
        <strain evidence="2">AVDCRST_MAG86</strain>
    </source>
</reference>